<keyword evidence="1" id="KW-0472">Membrane</keyword>
<reference evidence="2 3" key="1">
    <citation type="submission" date="2019-09" db="EMBL/GenBank/DDBJ databases">
        <title>In-depth cultivation of the pig gut microbiome towards novel bacterial diversity and tailored functional studies.</title>
        <authorList>
            <person name="Wylensek D."/>
            <person name="Hitch T.C.A."/>
            <person name="Clavel T."/>
        </authorList>
    </citation>
    <scope>NUCLEOTIDE SEQUENCE [LARGE SCALE GENOMIC DNA]</scope>
    <source>
        <strain evidence="2 3">WCA3-693-APC-4?</strain>
    </source>
</reference>
<accession>A0A6N7XH13</accession>
<organism evidence="2 3">
    <name type="scientific">Tissierella pigra</name>
    <dbReference type="NCBI Taxonomy" id="2607614"/>
    <lineage>
        <taxon>Bacteria</taxon>
        <taxon>Bacillati</taxon>
        <taxon>Bacillota</taxon>
        <taxon>Tissierellia</taxon>
        <taxon>Tissierellales</taxon>
        <taxon>Tissierellaceae</taxon>
        <taxon>Tissierella</taxon>
    </lineage>
</organism>
<feature type="transmembrane region" description="Helical" evidence="1">
    <location>
        <begin position="12"/>
        <end position="31"/>
    </location>
</feature>
<keyword evidence="1" id="KW-1133">Transmembrane helix</keyword>
<evidence type="ECO:0000313" key="2">
    <source>
        <dbReference type="EMBL" id="MSU00012.1"/>
    </source>
</evidence>
<sequence>MGYEDISLTKTILQLVFYIIIFVLVIFFSLYGTKLVAKNLKGFAKSRYISLIDVMNIPGGSKIIITKINNKVYIMSITNNATTVIDIIEEDEFPVLEEEFNNYLDKYLKQSNTESKLSTNITTLFRKFNINKDKEGKDNEKRY</sequence>
<dbReference type="EMBL" id="VUNQ01000001">
    <property type="protein sequence ID" value="MSU00012.1"/>
    <property type="molecule type" value="Genomic_DNA"/>
</dbReference>
<keyword evidence="1" id="KW-0812">Transmembrane</keyword>
<dbReference type="AlphaFoldDB" id="A0A6N7XH13"/>
<evidence type="ECO:0000256" key="1">
    <source>
        <dbReference type="SAM" id="Phobius"/>
    </source>
</evidence>
<proteinExistence type="predicted"/>
<dbReference type="RefSeq" id="WP_154438149.1">
    <property type="nucleotide sequence ID" value="NZ_JAHLPJ010000001.1"/>
</dbReference>
<name>A0A6N7XH13_9FIRM</name>
<evidence type="ECO:0000313" key="3">
    <source>
        <dbReference type="Proteomes" id="UP000469523"/>
    </source>
</evidence>
<keyword evidence="3" id="KW-1185">Reference proteome</keyword>
<dbReference type="Proteomes" id="UP000469523">
    <property type="component" value="Unassembled WGS sequence"/>
</dbReference>
<gene>
    <name evidence="2" type="ORF">FYJ83_00845</name>
</gene>
<evidence type="ECO:0008006" key="4">
    <source>
        <dbReference type="Google" id="ProtNLM"/>
    </source>
</evidence>
<comment type="caution">
    <text evidence="2">The sequence shown here is derived from an EMBL/GenBank/DDBJ whole genome shotgun (WGS) entry which is preliminary data.</text>
</comment>
<protein>
    <recommendedName>
        <fullName evidence="4">Flagellar protein</fullName>
    </recommendedName>
</protein>